<evidence type="ECO:0000256" key="1">
    <source>
        <dbReference type="SAM" id="MobiDB-lite"/>
    </source>
</evidence>
<comment type="caution">
    <text evidence="2">The sequence shown here is derived from an EMBL/GenBank/DDBJ whole genome shotgun (WGS) entry which is preliminary data.</text>
</comment>
<name>A0AAN8YI45_SOLBU</name>
<sequence>MDNNDQEVSQHEANLLSRSTKKQKEELISNPILKVSFLESLISDMEEPKINYVTQSLDNISFQDEQKNHQNHPNFIPITSVDKLQLYAPWRLALIIKLVGKKMGYIFLQNKIQTLWQPSEKINLIDLGEEFYLIKLTRPENLQFISVRKWEPKFNPSQSHILSLLFGLDYLNYLPNFTILVNSKKWVTK</sequence>
<dbReference type="AlphaFoldDB" id="A0AAN8YI45"/>
<reference evidence="2 3" key="1">
    <citation type="submission" date="2024-02" db="EMBL/GenBank/DDBJ databases">
        <title>de novo genome assembly of Solanum bulbocastanum strain 11H21.</title>
        <authorList>
            <person name="Hosaka A.J."/>
        </authorList>
    </citation>
    <scope>NUCLEOTIDE SEQUENCE [LARGE SCALE GENOMIC DNA]</scope>
    <source>
        <tissue evidence="2">Young leaves</tissue>
    </source>
</reference>
<feature type="region of interest" description="Disordered" evidence="1">
    <location>
        <begin position="1"/>
        <end position="20"/>
    </location>
</feature>
<dbReference type="EMBL" id="JBANQN010000003">
    <property type="protein sequence ID" value="KAK6793495.1"/>
    <property type="molecule type" value="Genomic_DNA"/>
</dbReference>
<evidence type="ECO:0000313" key="2">
    <source>
        <dbReference type="EMBL" id="KAK6793495.1"/>
    </source>
</evidence>
<accession>A0AAN8YI45</accession>
<gene>
    <name evidence="2" type="ORF">RDI58_006948</name>
</gene>
<evidence type="ECO:0008006" key="4">
    <source>
        <dbReference type="Google" id="ProtNLM"/>
    </source>
</evidence>
<evidence type="ECO:0000313" key="3">
    <source>
        <dbReference type="Proteomes" id="UP001371456"/>
    </source>
</evidence>
<proteinExistence type="predicted"/>
<organism evidence="2 3">
    <name type="scientific">Solanum bulbocastanum</name>
    <name type="common">Wild potato</name>
    <dbReference type="NCBI Taxonomy" id="147425"/>
    <lineage>
        <taxon>Eukaryota</taxon>
        <taxon>Viridiplantae</taxon>
        <taxon>Streptophyta</taxon>
        <taxon>Embryophyta</taxon>
        <taxon>Tracheophyta</taxon>
        <taxon>Spermatophyta</taxon>
        <taxon>Magnoliopsida</taxon>
        <taxon>eudicotyledons</taxon>
        <taxon>Gunneridae</taxon>
        <taxon>Pentapetalae</taxon>
        <taxon>asterids</taxon>
        <taxon>lamiids</taxon>
        <taxon>Solanales</taxon>
        <taxon>Solanaceae</taxon>
        <taxon>Solanoideae</taxon>
        <taxon>Solaneae</taxon>
        <taxon>Solanum</taxon>
    </lineage>
</organism>
<dbReference type="Proteomes" id="UP001371456">
    <property type="component" value="Unassembled WGS sequence"/>
</dbReference>
<keyword evidence="3" id="KW-1185">Reference proteome</keyword>
<protein>
    <recommendedName>
        <fullName evidence="4">DUF4283 domain-containing protein</fullName>
    </recommendedName>
</protein>